<dbReference type="EMBL" id="CADCXU010001737">
    <property type="protein sequence ID" value="CAA9994149.1"/>
    <property type="molecule type" value="Genomic_DNA"/>
</dbReference>
<protein>
    <submittedName>
        <fullName evidence="2">Uncharacterized protein</fullName>
    </submittedName>
</protein>
<sequence length="133" mass="15098">MIRITHILWMLCPLDSGLTCLSSHVKFDANLSTWSFYKNIFWLGLDDQASWTSYKCCQAISPKHMALVVTGPGLSWTGSIEPKRHQNNHDPQELSKKSSSILRGRNKGLLREFTQFSKFHASNSKRMISLGIS</sequence>
<dbReference type="AlphaFoldDB" id="A0A6H5FW61"/>
<name>A0A6H5FW61_9HEMI</name>
<organism evidence="2 3">
    <name type="scientific">Nesidiocoris tenuis</name>
    <dbReference type="NCBI Taxonomy" id="355587"/>
    <lineage>
        <taxon>Eukaryota</taxon>
        <taxon>Metazoa</taxon>
        <taxon>Ecdysozoa</taxon>
        <taxon>Arthropoda</taxon>
        <taxon>Hexapoda</taxon>
        <taxon>Insecta</taxon>
        <taxon>Pterygota</taxon>
        <taxon>Neoptera</taxon>
        <taxon>Paraneoptera</taxon>
        <taxon>Hemiptera</taxon>
        <taxon>Heteroptera</taxon>
        <taxon>Panheteroptera</taxon>
        <taxon>Cimicomorpha</taxon>
        <taxon>Miridae</taxon>
        <taxon>Dicyphina</taxon>
        <taxon>Nesidiocoris</taxon>
    </lineage>
</organism>
<gene>
    <name evidence="2" type="ORF">NTEN_LOCUS965</name>
</gene>
<evidence type="ECO:0000313" key="3">
    <source>
        <dbReference type="Proteomes" id="UP000479000"/>
    </source>
</evidence>
<keyword evidence="1" id="KW-0732">Signal</keyword>
<feature type="chain" id="PRO_5026208398" evidence="1">
    <location>
        <begin position="20"/>
        <end position="133"/>
    </location>
</feature>
<proteinExistence type="predicted"/>
<feature type="signal peptide" evidence="1">
    <location>
        <begin position="1"/>
        <end position="19"/>
    </location>
</feature>
<dbReference type="Proteomes" id="UP000479000">
    <property type="component" value="Unassembled WGS sequence"/>
</dbReference>
<evidence type="ECO:0000256" key="1">
    <source>
        <dbReference type="SAM" id="SignalP"/>
    </source>
</evidence>
<evidence type="ECO:0000313" key="2">
    <source>
        <dbReference type="EMBL" id="CAA9994149.1"/>
    </source>
</evidence>
<reference evidence="2 3" key="1">
    <citation type="submission" date="2020-02" db="EMBL/GenBank/DDBJ databases">
        <authorList>
            <person name="Ferguson B K."/>
        </authorList>
    </citation>
    <scope>NUCLEOTIDE SEQUENCE [LARGE SCALE GENOMIC DNA]</scope>
</reference>
<keyword evidence="3" id="KW-1185">Reference proteome</keyword>
<accession>A0A6H5FW61</accession>